<accession>A0A371FF63</accession>
<gene>
    <name evidence="1" type="ORF">CR513_42996</name>
</gene>
<protein>
    <submittedName>
        <fullName evidence="1">Uncharacterized protein</fullName>
    </submittedName>
</protein>
<dbReference type="Proteomes" id="UP000257109">
    <property type="component" value="Unassembled WGS sequence"/>
</dbReference>
<evidence type="ECO:0000313" key="1">
    <source>
        <dbReference type="EMBL" id="RDX76952.1"/>
    </source>
</evidence>
<sequence length="81" mass="8996">MGRGAPPGPLVIPYNPYSSTNETPFHLTFSIEVVILVEIGEPSPKTALIQSTENEDELREARDIVQVKEYAMKARAARRQA</sequence>
<keyword evidence="2" id="KW-1185">Reference proteome</keyword>
<dbReference type="AlphaFoldDB" id="A0A371FF63"/>
<dbReference type="EMBL" id="QJKJ01009328">
    <property type="protein sequence ID" value="RDX76952.1"/>
    <property type="molecule type" value="Genomic_DNA"/>
</dbReference>
<feature type="non-terminal residue" evidence="1">
    <location>
        <position position="1"/>
    </location>
</feature>
<proteinExistence type="predicted"/>
<organism evidence="1 2">
    <name type="scientific">Mucuna pruriens</name>
    <name type="common">Velvet bean</name>
    <name type="synonym">Dolichos pruriens</name>
    <dbReference type="NCBI Taxonomy" id="157652"/>
    <lineage>
        <taxon>Eukaryota</taxon>
        <taxon>Viridiplantae</taxon>
        <taxon>Streptophyta</taxon>
        <taxon>Embryophyta</taxon>
        <taxon>Tracheophyta</taxon>
        <taxon>Spermatophyta</taxon>
        <taxon>Magnoliopsida</taxon>
        <taxon>eudicotyledons</taxon>
        <taxon>Gunneridae</taxon>
        <taxon>Pentapetalae</taxon>
        <taxon>rosids</taxon>
        <taxon>fabids</taxon>
        <taxon>Fabales</taxon>
        <taxon>Fabaceae</taxon>
        <taxon>Papilionoideae</taxon>
        <taxon>50 kb inversion clade</taxon>
        <taxon>NPAAA clade</taxon>
        <taxon>indigoferoid/millettioid clade</taxon>
        <taxon>Phaseoleae</taxon>
        <taxon>Mucuna</taxon>
    </lineage>
</organism>
<reference evidence="1" key="1">
    <citation type="submission" date="2018-05" db="EMBL/GenBank/DDBJ databases">
        <title>Draft genome of Mucuna pruriens seed.</title>
        <authorList>
            <person name="Nnadi N.E."/>
            <person name="Vos R."/>
            <person name="Hasami M.H."/>
            <person name="Devisetty U.K."/>
            <person name="Aguiy J.C."/>
        </authorList>
    </citation>
    <scope>NUCLEOTIDE SEQUENCE [LARGE SCALE GENOMIC DNA]</scope>
    <source>
        <strain evidence="1">JCA_2017</strain>
    </source>
</reference>
<dbReference type="OrthoDB" id="1739513at2759"/>
<evidence type="ECO:0000313" key="2">
    <source>
        <dbReference type="Proteomes" id="UP000257109"/>
    </source>
</evidence>
<comment type="caution">
    <text evidence="1">The sequence shown here is derived from an EMBL/GenBank/DDBJ whole genome shotgun (WGS) entry which is preliminary data.</text>
</comment>
<name>A0A371FF63_MUCPR</name>